<dbReference type="eggNOG" id="COG0431">
    <property type="taxonomic scope" value="Bacteria"/>
</dbReference>
<name>A0A087CGG9_9BIFI</name>
<dbReference type="Proteomes" id="UP000029050">
    <property type="component" value="Unassembled WGS sequence"/>
</dbReference>
<proteinExistence type="predicted"/>
<dbReference type="AlphaFoldDB" id="A0A087CGG9"/>
<keyword evidence="2" id="KW-0560">Oxidoreductase</keyword>
<protein>
    <submittedName>
        <fullName evidence="2">Flavoprotein</fullName>
        <ecNumber evidence="2">1.5.1.39</ecNumber>
    </submittedName>
</protein>
<dbReference type="GO" id="GO:0005829">
    <property type="term" value="C:cytosol"/>
    <property type="evidence" value="ECO:0007669"/>
    <property type="project" value="TreeGrafter"/>
</dbReference>
<dbReference type="Gene3D" id="3.40.50.360">
    <property type="match status" value="1"/>
</dbReference>
<dbReference type="EC" id="1.5.1.39" evidence="2"/>
<dbReference type="InterPro" id="IPR029039">
    <property type="entry name" value="Flavoprotein-like_sf"/>
</dbReference>
<dbReference type="PANTHER" id="PTHR30543:SF21">
    <property type="entry name" value="NAD(P)H-DEPENDENT FMN REDUCTASE LOT6"/>
    <property type="match status" value="1"/>
</dbReference>
<feature type="domain" description="NADPH-dependent FMN reductase-like" evidence="1">
    <location>
        <begin position="3"/>
        <end position="84"/>
    </location>
</feature>
<reference evidence="2 3" key="1">
    <citation type="submission" date="2014-03" db="EMBL/GenBank/DDBJ databases">
        <title>Genomics of Bifidobacteria.</title>
        <authorList>
            <person name="Ventura M."/>
            <person name="Milani C."/>
            <person name="Lugli G.A."/>
        </authorList>
    </citation>
    <scope>NUCLEOTIDE SEQUENCE [LARGE SCALE GENOMIC DNA]</scope>
    <source>
        <strain evidence="2 3">LMG 21775</strain>
    </source>
</reference>
<comment type="caution">
    <text evidence="2">The sequence shown here is derived from an EMBL/GenBank/DDBJ whole genome shotgun (WGS) entry which is preliminary data.</text>
</comment>
<keyword evidence="3" id="KW-1185">Reference proteome</keyword>
<dbReference type="InterPro" id="IPR050712">
    <property type="entry name" value="NAD(P)H-dep_reductase"/>
</dbReference>
<dbReference type="Pfam" id="PF03358">
    <property type="entry name" value="FMN_red"/>
    <property type="match status" value="1"/>
</dbReference>
<organism evidence="2 3">
    <name type="scientific">Bifidobacterium psychraerophilum</name>
    <dbReference type="NCBI Taxonomy" id="218140"/>
    <lineage>
        <taxon>Bacteria</taxon>
        <taxon>Bacillati</taxon>
        <taxon>Actinomycetota</taxon>
        <taxon>Actinomycetes</taxon>
        <taxon>Bifidobacteriales</taxon>
        <taxon>Bifidobacteriaceae</taxon>
        <taxon>Bifidobacterium</taxon>
    </lineage>
</organism>
<dbReference type="STRING" id="218140.BPSY_1220"/>
<sequence length="128" mass="14087">MHQYEAESTKRWSGIVTAFDGFVLLSPQYNWGYPAVLKNALDTLYAEWRGKPVSMVTYGGHGGFQAALALGLVVRGLHMRPLATNPQITISEQATDERGQLIDADALLEPYRPSFLALGKEFLSSGKD</sequence>
<dbReference type="GO" id="GO:0008752">
    <property type="term" value="F:FMN reductase [NAD(P)H] activity"/>
    <property type="evidence" value="ECO:0007669"/>
    <property type="project" value="UniProtKB-EC"/>
</dbReference>
<dbReference type="EMBL" id="JGZI01000009">
    <property type="protein sequence ID" value="KFI82369.1"/>
    <property type="molecule type" value="Genomic_DNA"/>
</dbReference>
<gene>
    <name evidence="2" type="ORF">BPSY_1220</name>
</gene>
<evidence type="ECO:0000259" key="1">
    <source>
        <dbReference type="Pfam" id="PF03358"/>
    </source>
</evidence>
<evidence type="ECO:0000313" key="3">
    <source>
        <dbReference type="Proteomes" id="UP000029050"/>
    </source>
</evidence>
<dbReference type="RefSeq" id="WP_202961780.1">
    <property type="nucleotide sequence ID" value="NZ_JGZI01000009.1"/>
</dbReference>
<evidence type="ECO:0000313" key="2">
    <source>
        <dbReference type="EMBL" id="KFI82369.1"/>
    </source>
</evidence>
<accession>A0A087CGG9</accession>
<dbReference type="SUPFAM" id="SSF52218">
    <property type="entry name" value="Flavoproteins"/>
    <property type="match status" value="1"/>
</dbReference>
<dbReference type="InterPro" id="IPR005025">
    <property type="entry name" value="FMN_Rdtase-like_dom"/>
</dbReference>
<dbReference type="GO" id="GO:0010181">
    <property type="term" value="F:FMN binding"/>
    <property type="evidence" value="ECO:0007669"/>
    <property type="project" value="TreeGrafter"/>
</dbReference>
<dbReference type="PANTHER" id="PTHR30543">
    <property type="entry name" value="CHROMATE REDUCTASE"/>
    <property type="match status" value="1"/>
</dbReference>